<dbReference type="InterPro" id="IPR006439">
    <property type="entry name" value="HAD-SF_hydro_IA"/>
</dbReference>
<keyword evidence="2 4" id="KW-0378">Hydrolase</keyword>
<dbReference type="PANTHER" id="PTHR46470:SF4">
    <property type="entry name" value="5-AMINO-6-(5-PHOSPHO-D-RIBITYLAMINO)URACIL PHOSPHATASE YIGB"/>
    <property type="match status" value="1"/>
</dbReference>
<comment type="cofactor">
    <cofactor evidence="1">
        <name>Mg(2+)</name>
        <dbReference type="ChEBI" id="CHEBI:18420"/>
    </cofactor>
</comment>
<dbReference type="GO" id="GO:0016787">
    <property type="term" value="F:hydrolase activity"/>
    <property type="evidence" value="ECO:0007669"/>
    <property type="project" value="UniProtKB-KW"/>
</dbReference>
<protein>
    <submittedName>
        <fullName evidence="4">HAD family hydrolase</fullName>
    </submittedName>
</protein>
<keyword evidence="3" id="KW-0460">Magnesium</keyword>
<dbReference type="PANTHER" id="PTHR46470">
    <property type="entry name" value="N-ACYLNEURAMINATE-9-PHOSPHATASE"/>
    <property type="match status" value="1"/>
</dbReference>
<dbReference type="SFLD" id="SFLDS00003">
    <property type="entry name" value="Haloacid_Dehalogenase"/>
    <property type="match status" value="1"/>
</dbReference>
<reference evidence="4" key="2">
    <citation type="submission" date="2022-08" db="EMBL/GenBank/DDBJ databases">
        <authorList>
            <person name="Dong C."/>
        </authorList>
    </citation>
    <scope>NUCLEOTIDE SEQUENCE</scope>
    <source>
        <strain evidence="4">59MF3M-4</strain>
    </source>
</reference>
<gene>
    <name evidence="4" type="ORF">NYR02_08055</name>
</gene>
<dbReference type="AlphaFoldDB" id="A0A9X3ASG9"/>
<proteinExistence type="predicted"/>
<dbReference type="GO" id="GO:0009231">
    <property type="term" value="P:riboflavin biosynthetic process"/>
    <property type="evidence" value="ECO:0007669"/>
    <property type="project" value="TreeGrafter"/>
</dbReference>
<comment type="caution">
    <text evidence="4">The sequence shown here is derived from an EMBL/GenBank/DDBJ whole genome shotgun (WGS) entry which is preliminary data.</text>
</comment>
<dbReference type="RefSeq" id="WP_260975859.1">
    <property type="nucleotide sequence ID" value="NZ_JAOANI010000015.1"/>
</dbReference>
<evidence type="ECO:0000313" key="4">
    <source>
        <dbReference type="EMBL" id="MCT7358968.1"/>
    </source>
</evidence>
<keyword evidence="5" id="KW-1185">Reference proteome</keyword>
<dbReference type="InterPro" id="IPR051400">
    <property type="entry name" value="HAD-like_hydrolase"/>
</dbReference>
<evidence type="ECO:0000256" key="3">
    <source>
        <dbReference type="ARBA" id="ARBA00022842"/>
    </source>
</evidence>
<evidence type="ECO:0000313" key="5">
    <source>
        <dbReference type="Proteomes" id="UP001147830"/>
    </source>
</evidence>
<organism evidence="4 5">
    <name type="scientific">Thalassolituus pacificus</name>
    <dbReference type="NCBI Taxonomy" id="2975440"/>
    <lineage>
        <taxon>Bacteria</taxon>
        <taxon>Pseudomonadati</taxon>
        <taxon>Pseudomonadota</taxon>
        <taxon>Gammaproteobacteria</taxon>
        <taxon>Oceanospirillales</taxon>
        <taxon>Oceanospirillaceae</taxon>
        <taxon>Thalassolituus</taxon>
    </lineage>
</organism>
<dbReference type="NCBIfam" id="TIGR01549">
    <property type="entry name" value="HAD-SF-IA-v1"/>
    <property type="match status" value="1"/>
</dbReference>
<dbReference type="SUPFAM" id="SSF56784">
    <property type="entry name" value="HAD-like"/>
    <property type="match status" value="1"/>
</dbReference>
<dbReference type="SFLD" id="SFLDG01129">
    <property type="entry name" value="C1.5:_HAD__Beta-PGM__Phosphata"/>
    <property type="match status" value="1"/>
</dbReference>
<evidence type="ECO:0000256" key="1">
    <source>
        <dbReference type="ARBA" id="ARBA00001946"/>
    </source>
</evidence>
<dbReference type="Pfam" id="PF00702">
    <property type="entry name" value="Hydrolase"/>
    <property type="match status" value="1"/>
</dbReference>
<dbReference type="Gene3D" id="3.40.50.1000">
    <property type="entry name" value="HAD superfamily/HAD-like"/>
    <property type="match status" value="1"/>
</dbReference>
<dbReference type="Proteomes" id="UP001147830">
    <property type="component" value="Unassembled WGS sequence"/>
</dbReference>
<name>A0A9X3ASG9_9GAMM</name>
<dbReference type="InterPro" id="IPR036412">
    <property type="entry name" value="HAD-like_sf"/>
</dbReference>
<dbReference type="NCBIfam" id="TIGR01509">
    <property type="entry name" value="HAD-SF-IA-v3"/>
    <property type="match status" value="1"/>
</dbReference>
<evidence type="ECO:0000256" key="2">
    <source>
        <dbReference type="ARBA" id="ARBA00022801"/>
    </source>
</evidence>
<reference evidence="4" key="1">
    <citation type="journal article" date="2022" name="Front. Microbiol.">
        <title>Genome-based taxonomic rearrangement of Oceanobacter-related bacteria including the description of Thalassolituus hydrocarbonoclasticus sp. nov. and Thalassolituus pacificus sp. nov. and emended description of the genus Thalassolituus.</title>
        <authorList>
            <person name="Dong C."/>
            <person name="Wei L."/>
            <person name="Wang J."/>
            <person name="Lai Q."/>
            <person name="Huang Z."/>
            <person name="Shao Z."/>
        </authorList>
    </citation>
    <scope>NUCLEOTIDE SEQUENCE</scope>
    <source>
        <strain evidence="4">59MF3M-4</strain>
    </source>
</reference>
<dbReference type="InterPro" id="IPR023214">
    <property type="entry name" value="HAD_sf"/>
</dbReference>
<dbReference type="EMBL" id="JAOANI010000015">
    <property type="protein sequence ID" value="MCT7358968.1"/>
    <property type="molecule type" value="Genomic_DNA"/>
</dbReference>
<accession>A0A9X3ASG9</accession>
<sequence length="238" mass="26555">MALRLLTLDLDNTLWETDPVIVAAERKTHAWISEHCPQAASFYSLEALREYRNQIAECYPQLRFQVSRLREEVLRRVFMQSGVERERAAALAAEAFQVFYRARSEVTLFEGAAEALQQLAAEYPLIALTNGNADLELIGINTLFRAHFSAEQLGAPKPQPDLFQAALQKADVHAHECIHIGDHQEQDIVAAARLGIKTIWVNLSDAAWAETEVQPDQEITHLSQLPAAVAALAGRMSD</sequence>
<dbReference type="Gene3D" id="1.20.120.1600">
    <property type="match status" value="1"/>
</dbReference>